<evidence type="ECO:0000256" key="3">
    <source>
        <dbReference type="SAM" id="MobiDB-lite"/>
    </source>
</evidence>
<dbReference type="InterPro" id="IPR050936">
    <property type="entry name" value="AP-1-like"/>
</dbReference>
<keyword evidence="6" id="KW-1185">Reference proteome</keyword>
<feature type="region of interest" description="Disordered" evidence="3">
    <location>
        <begin position="1"/>
        <end position="38"/>
    </location>
</feature>
<reference evidence="5 6" key="1">
    <citation type="submission" date="2016-07" db="EMBL/GenBank/DDBJ databases">
        <title>Pervasive Adenine N6-methylation of Active Genes in Fungi.</title>
        <authorList>
            <consortium name="DOE Joint Genome Institute"/>
            <person name="Mondo S.J."/>
            <person name="Dannebaum R.O."/>
            <person name="Kuo R.C."/>
            <person name="Labutti K."/>
            <person name="Haridas S."/>
            <person name="Kuo A."/>
            <person name="Salamov A."/>
            <person name="Ahrendt S.R."/>
            <person name="Lipzen A."/>
            <person name="Sullivan W."/>
            <person name="Andreopoulos W.B."/>
            <person name="Clum A."/>
            <person name="Lindquist E."/>
            <person name="Daum C."/>
            <person name="Ramamoorthy G.K."/>
            <person name="Gryganskyi A."/>
            <person name="Culley D."/>
            <person name="Magnuson J.K."/>
            <person name="James T.Y."/>
            <person name="O'Malley M.A."/>
            <person name="Stajich J.E."/>
            <person name="Spatafora J.W."/>
            <person name="Visel A."/>
            <person name="Grigoriev I.V."/>
        </authorList>
    </citation>
    <scope>NUCLEOTIDE SEQUENCE [LARGE SCALE GENOMIC DNA]</scope>
    <source>
        <strain evidence="5 6">CBS 115471</strain>
    </source>
</reference>
<keyword evidence="2" id="KW-0539">Nucleus</keyword>
<name>A0A1Y1YIR8_9PLEO</name>
<dbReference type="STRING" id="1231657.A0A1Y1YIR8"/>
<evidence type="ECO:0000313" key="5">
    <source>
        <dbReference type="EMBL" id="ORX97848.1"/>
    </source>
</evidence>
<dbReference type="PANTHER" id="PTHR40621">
    <property type="entry name" value="TRANSCRIPTION FACTOR KAPC-RELATED"/>
    <property type="match status" value="1"/>
</dbReference>
<feature type="compositionally biased region" description="Polar residues" evidence="3">
    <location>
        <begin position="134"/>
        <end position="143"/>
    </location>
</feature>
<sequence length="342" mass="38278">MTDPKESANDSKDKDSAAYLKRREQVRKAQRTHRERKESYIKQLENEVLQLRTNEAKILQENRTLYSEVGRLKKLLEHHGIPHATSQDYPPTSETSAAPIVSPVSIMSNPHNQQQLHICGTDSRGGGPFYLTESDGSPPSVSSKAPRRKLSFFRSRARSDTESNEDSSTSGQATSSLDQHSTSAANLCLRDMDQTNIGMEFVLSLEAPCLHHTQGDPHEPHLPSGHALTVSAPLLFQNPTQPVNTTSTKFPTWETPSLGLEKLLSLSSNFELTDELTPVQAWQQIRSHPDFAAVEVPSLRKLTEDMLKHVKCYGYADFTTSIPFSTLTLRKSIWLTFLDLVR</sequence>
<dbReference type="OrthoDB" id="2590011at2759"/>
<evidence type="ECO:0000313" key="6">
    <source>
        <dbReference type="Proteomes" id="UP000193144"/>
    </source>
</evidence>
<evidence type="ECO:0000256" key="1">
    <source>
        <dbReference type="ARBA" id="ARBA00004123"/>
    </source>
</evidence>
<evidence type="ECO:0000256" key="2">
    <source>
        <dbReference type="ARBA" id="ARBA00023242"/>
    </source>
</evidence>
<evidence type="ECO:0000259" key="4">
    <source>
        <dbReference type="PROSITE" id="PS50217"/>
    </source>
</evidence>
<protein>
    <recommendedName>
        <fullName evidence="4">BZIP domain-containing protein</fullName>
    </recommendedName>
</protein>
<proteinExistence type="predicted"/>
<dbReference type="PANTHER" id="PTHR40621:SF6">
    <property type="entry name" value="AP-1-LIKE TRANSCRIPTION FACTOR YAP1-RELATED"/>
    <property type="match status" value="1"/>
</dbReference>
<dbReference type="GO" id="GO:0000976">
    <property type="term" value="F:transcription cis-regulatory region binding"/>
    <property type="evidence" value="ECO:0007669"/>
    <property type="project" value="InterPro"/>
</dbReference>
<feature type="domain" description="BZIP" evidence="4">
    <location>
        <begin position="16"/>
        <end position="79"/>
    </location>
</feature>
<comment type="caution">
    <text evidence="5">The sequence shown here is derived from an EMBL/GenBank/DDBJ whole genome shotgun (WGS) entry which is preliminary data.</text>
</comment>
<dbReference type="EMBL" id="MCFA01000226">
    <property type="protein sequence ID" value="ORX97848.1"/>
    <property type="molecule type" value="Genomic_DNA"/>
</dbReference>
<gene>
    <name evidence="5" type="ORF">BCR34DRAFT_607111</name>
</gene>
<dbReference type="CDD" id="cd14688">
    <property type="entry name" value="bZIP_YAP"/>
    <property type="match status" value="1"/>
</dbReference>
<dbReference type="SUPFAM" id="SSF57959">
    <property type="entry name" value="Leucine zipper domain"/>
    <property type="match status" value="1"/>
</dbReference>
<comment type="subcellular location">
    <subcellularLocation>
        <location evidence="1">Nucleus</location>
    </subcellularLocation>
</comment>
<feature type="region of interest" description="Disordered" evidence="3">
    <location>
        <begin position="116"/>
        <end position="179"/>
    </location>
</feature>
<dbReference type="GO" id="GO:0001228">
    <property type="term" value="F:DNA-binding transcription activator activity, RNA polymerase II-specific"/>
    <property type="evidence" value="ECO:0007669"/>
    <property type="project" value="TreeGrafter"/>
</dbReference>
<feature type="compositionally biased region" description="Basic and acidic residues" evidence="3">
    <location>
        <begin position="1"/>
        <end position="27"/>
    </location>
</feature>
<dbReference type="Proteomes" id="UP000193144">
    <property type="component" value="Unassembled WGS sequence"/>
</dbReference>
<organism evidence="5 6">
    <name type="scientific">Clohesyomyces aquaticus</name>
    <dbReference type="NCBI Taxonomy" id="1231657"/>
    <lineage>
        <taxon>Eukaryota</taxon>
        <taxon>Fungi</taxon>
        <taxon>Dikarya</taxon>
        <taxon>Ascomycota</taxon>
        <taxon>Pezizomycotina</taxon>
        <taxon>Dothideomycetes</taxon>
        <taxon>Pleosporomycetidae</taxon>
        <taxon>Pleosporales</taxon>
        <taxon>Lindgomycetaceae</taxon>
        <taxon>Clohesyomyces</taxon>
    </lineage>
</organism>
<dbReference type="InterPro" id="IPR004827">
    <property type="entry name" value="bZIP"/>
</dbReference>
<accession>A0A1Y1YIR8</accession>
<dbReference type="Gene3D" id="1.20.5.170">
    <property type="match status" value="1"/>
</dbReference>
<dbReference type="InterPro" id="IPR046347">
    <property type="entry name" value="bZIP_sf"/>
</dbReference>
<dbReference type="AlphaFoldDB" id="A0A1Y1YIR8"/>
<dbReference type="GO" id="GO:0090575">
    <property type="term" value="C:RNA polymerase II transcription regulator complex"/>
    <property type="evidence" value="ECO:0007669"/>
    <property type="project" value="TreeGrafter"/>
</dbReference>
<dbReference type="PROSITE" id="PS50217">
    <property type="entry name" value="BZIP"/>
    <property type="match status" value="1"/>
</dbReference>